<dbReference type="Pfam" id="PF22217">
    <property type="entry name" value="ACDH-11_C"/>
    <property type="match status" value="1"/>
</dbReference>
<dbReference type="PANTHER" id="PTHR42707:SF2">
    <property type="entry name" value="ACD11 DEHYDROGENASE"/>
    <property type="match status" value="1"/>
</dbReference>
<dbReference type="InterPro" id="IPR052904">
    <property type="entry name" value="Acyl-CoA_dehydrogenase-like"/>
</dbReference>
<evidence type="ECO:0000313" key="9">
    <source>
        <dbReference type="EMBL" id="AXV08613.1"/>
    </source>
</evidence>
<organism evidence="9 10">
    <name type="scientific">Euzebya pacifica</name>
    <dbReference type="NCBI Taxonomy" id="1608957"/>
    <lineage>
        <taxon>Bacteria</taxon>
        <taxon>Bacillati</taxon>
        <taxon>Actinomycetota</taxon>
        <taxon>Nitriliruptoria</taxon>
        <taxon>Euzebyales</taxon>
    </lineage>
</organism>
<evidence type="ECO:0000313" key="10">
    <source>
        <dbReference type="Proteomes" id="UP000264006"/>
    </source>
</evidence>
<proteinExistence type="inferred from homology"/>
<evidence type="ECO:0000259" key="6">
    <source>
        <dbReference type="Pfam" id="PF02770"/>
    </source>
</evidence>
<dbReference type="Gene3D" id="2.40.110.20">
    <property type="match status" value="1"/>
</dbReference>
<evidence type="ECO:0000259" key="8">
    <source>
        <dbReference type="Pfam" id="PF22217"/>
    </source>
</evidence>
<dbReference type="InterPro" id="IPR053998">
    <property type="entry name" value="ACDH-11_C"/>
</dbReference>
<feature type="domain" description="Acyl-CoA oxidase/dehydrogenase middle" evidence="6">
    <location>
        <begin position="169"/>
        <end position="275"/>
    </location>
</feature>
<evidence type="ECO:0000259" key="7">
    <source>
        <dbReference type="Pfam" id="PF18158"/>
    </source>
</evidence>
<comment type="similarity">
    <text evidence="1 4">Belongs to the acyl-CoA dehydrogenase family.</text>
</comment>
<dbReference type="Pfam" id="PF18158">
    <property type="entry name" value="AidB_N"/>
    <property type="match status" value="1"/>
</dbReference>
<evidence type="ECO:0000256" key="3">
    <source>
        <dbReference type="ARBA" id="ARBA00022827"/>
    </source>
</evidence>
<dbReference type="InterPro" id="IPR009075">
    <property type="entry name" value="AcylCo_DH/oxidase_C"/>
</dbReference>
<dbReference type="EMBL" id="CP031165">
    <property type="protein sequence ID" value="AXV08613.1"/>
    <property type="molecule type" value="Genomic_DNA"/>
</dbReference>
<keyword evidence="10" id="KW-1185">Reference proteome</keyword>
<dbReference type="InterPro" id="IPR041504">
    <property type="entry name" value="AidB_N"/>
</dbReference>
<dbReference type="Pfam" id="PF02770">
    <property type="entry name" value="Acyl-CoA_dh_M"/>
    <property type="match status" value="1"/>
</dbReference>
<dbReference type="Pfam" id="PF00441">
    <property type="entry name" value="Acyl-CoA_dh_1"/>
    <property type="match status" value="1"/>
</dbReference>
<protein>
    <submittedName>
        <fullName evidence="9">Acyl-CoA dehydrogenase</fullName>
    </submittedName>
</protein>
<evidence type="ECO:0000256" key="4">
    <source>
        <dbReference type="RuleBase" id="RU362125"/>
    </source>
</evidence>
<dbReference type="AlphaFoldDB" id="A0A346Y2B6"/>
<keyword evidence="2 4" id="KW-0285">Flavoprotein</keyword>
<dbReference type="InterPro" id="IPR006091">
    <property type="entry name" value="Acyl-CoA_Oxase/DH_mid-dom"/>
</dbReference>
<keyword evidence="3 4" id="KW-0274">FAD</keyword>
<accession>A0A346Y2B6</accession>
<dbReference type="SUPFAM" id="SSF47203">
    <property type="entry name" value="Acyl-CoA dehydrogenase C-terminal domain-like"/>
    <property type="match status" value="1"/>
</dbReference>
<gene>
    <name evidence="9" type="ORF">DVS28_a3941</name>
</gene>
<evidence type="ECO:0000256" key="1">
    <source>
        <dbReference type="ARBA" id="ARBA00009347"/>
    </source>
</evidence>
<feature type="domain" description="Adaptive response protein AidB N-terminal" evidence="7">
    <location>
        <begin position="11"/>
        <end position="163"/>
    </location>
</feature>
<dbReference type="Gene3D" id="6.10.250.600">
    <property type="match status" value="1"/>
</dbReference>
<dbReference type="OrthoDB" id="9771038at2"/>
<feature type="domain" description="Acyl-CoA dehydrogenase 11-like C-terminal" evidence="8">
    <location>
        <begin position="452"/>
        <end position="545"/>
    </location>
</feature>
<dbReference type="GO" id="GO:0003995">
    <property type="term" value="F:acyl-CoA dehydrogenase activity"/>
    <property type="evidence" value="ECO:0007669"/>
    <property type="project" value="TreeGrafter"/>
</dbReference>
<dbReference type="SUPFAM" id="SSF56645">
    <property type="entry name" value="Acyl-CoA dehydrogenase NM domain-like"/>
    <property type="match status" value="1"/>
</dbReference>
<feature type="domain" description="Acyl-CoA dehydrogenase/oxidase C-terminal" evidence="5">
    <location>
        <begin position="287"/>
        <end position="443"/>
    </location>
</feature>
<keyword evidence="4" id="KW-0560">Oxidoreductase</keyword>
<comment type="cofactor">
    <cofactor evidence="4">
        <name>FAD</name>
        <dbReference type="ChEBI" id="CHEBI:57692"/>
    </cofactor>
</comment>
<name>A0A346Y2B6_9ACTN</name>
<dbReference type="Proteomes" id="UP000264006">
    <property type="component" value="Chromosome"/>
</dbReference>
<evidence type="ECO:0000259" key="5">
    <source>
        <dbReference type="Pfam" id="PF00441"/>
    </source>
</evidence>
<dbReference type="InterPro" id="IPR036250">
    <property type="entry name" value="AcylCo_DH-like_C"/>
</dbReference>
<dbReference type="PANTHER" id="PTHR42707">
    <property type="entry name" value="ACYL-COA DEHYDROGENASE"/>
    <property type="match status" value="1"/>
</dbReference>
<dbReference type="Gene3D" id="1.20.140.10">
    <property type="entry name" value="Butyryl-CoA Dehydrogenase, subunit A, domain 3"/>
    <property type="match status" value="1"/>
</dbReference>
<dbReference type="RefSeq" id="WP_114592935.1">
    <property type="nucleotide sequence ID" value="NZ_CP031165.1"/>
</dbReference>
<dbReference type="KEGG" id="euz:DVS28_a3941"/>
<reference evidence="9 10" key="1">
    <citation type="submission" date="2018-09" db="EMBL/GenBank/DDBJ databases">
        <title>Complete genome sequence of Euzebya sp. DY32-46 isolated from seawater of Pacific Ocean.</title>
        <authorList>
            <person name="Xu L."/>
            <person name="Wu Y.-H."/>
            <person name="Xu X.-W."/>
        </authorList>
    </citation>
    <scope>NUCLEOTIDE SEQUENCE [LARGE SCALE GENOMIC DNA]</scope>
    <source>
        <strain evidence="9 10">DY32-46</strain>
    </source>
</reference>
<evidence type="ECO:0000256" key="2">
    <source>
        <dbReference type="ARBA" id="ARBA00022630"/>
    </source>
</evidence>
<dbReference type="InterPro" id="IPR009100">
    <property type="entry name" value="AcylCoA_DH/oxidase_NM_dom_sf"/>
</dbReference>
<sequence>MDFFQDAPELTDTWTADPALRAHLERLLPDDVLSRVGPGLAELGVAAATSLQALGERAESEQPRVEHYDPWGRRIDQIVVSDAWTALHGEQARLGLAAIPYEGDHGEHARLVQLAVQHLYGPSSAVYSCPVSMTDAAVRVLLDSAEPELRDRVVPKLTSRAADAWTSGQWMTEKPGGSDVGRTETVARPLPDGGYALTGVKWFTSATTADCALALARTLDADGNGVAGSRGLGLYLVEMVDPRDGRRQIGDTIRVRRLKDKLGTKALPTAELDLDGAYATPVGPPHRGVKTISGMLSITRLWNAMSSASGLARAVQLALSYATRREVFGTPLVEQPLHRVTLAELQVDYEATLALVVRASELTGRVEAGVASEADAQVLRALMPVTKLFTAKYAVAGASEALEAFGGAGYIENTGLPALLRNAQVLSIWEGTTNVLSLDLLRAAVREHALAPLLADVAERMAGADVPELAESVRLVASQAQSLGAAAAAWADAGQDAVEAGMRAFAMRVGTVYTAALLLEHAAHRLAKHDDAAAAVANRWVRRELGGPEDVSPDPTRLRQADVILQAPLATIGGTA</sequence>